<evidence type="ECO:0000313" key="8">
    <source>
        <dbReference type="Proteomes" id="UP000322267"/>
    </source>
</evidence>
<dbReference type="InterPro" id="IPR013325">
    <property type="entry name" value="RNA_pol_sigma_r2"/>
</dbReference>
<dbReference type="SUPFAM" id="SSF88946">
    <property type="entry name" value="Sigma2 domain of RNA polymerase sigma factors"/>
    <property type="match status" value="1"/>
</dbReference>
<dbReference type="InterPro" id="IPR036388">
    <property type="entry name" value="WH-like_DNA-bd_sf"/>
</dbReference>
<dbReference type="Proteomes" id="UP000322267">
    <property type="component" value="Unassembled WGS sequence"/>
</dbReference>
<protein>
    <submittedName>
        <fullName evidence="7">Sigma-70 family RNA polymerase sigma factor</fullName>
    </submittedName>
</protein>
<dbReference type="AlphaFoldDB" id="A0A5D4NU06"/>
<dbReference type="Gene3D" id="1.10.1740.10">
    <property type="match status" value="1"/>
</dbReference>
<keyword evidence="2" id="KW-0805">Transcription regulation</keyword>
<dbReference type="EMBL" id="VTEI01000003">
    <property type="protein sequence ID" value="TYS17687.1"/>
    <property type="molecule type" value="Genomic_DNA"/>
</dbReference>
<name>A0A5D4NU06_9BACI</name>
<dbReference type="InterPro" id="IPR007627">
    <property type="entry name" value="RNA_pol_sigma70_r2"/>
</dbReference>
<evidence type="ECO:0000259" key="5">
    <source>
        <dbReference type="Pfam" id="PF04542"/>
    </source>
</evidence>
<accession>A0A5D4NU06</accession>
<evidence type="ECO:0000259" key="6">
    <source>
        <dbReference type="Pfam" id="PF08281"/>
    </source>
</evidence>
<keyword evidence="4" id="KW-0804">Transcription</keyword>
<dbReference type="InterPro" id="IPR039425">
    <property type="entry name" value="RNA_pol_sigma-70-like"/>
</dbReference>
<evidence type="ECO:0000256" key="1">
    <source>
        <dbReference type="ARBA" id="ARBA00010641"/>
    </source>
</evidence>
<dbReference type="SUPFAM" id="SSF88659">
    <property type="entry name" value="Sigma3 and sigma4 domains of RNA polymerase sigma factors"/>
    <property type="match status" value="1"/>
</dbReference>
<dbReference type="RefSeq" id="WP_148939021.1">
    <property type="nucleotide sequence ID" value="NZ_VTEI01000003.1"/>
</dbReference>
<dbReference type="NCBIfam" id="TIGR02937">
    <property type="entry name" value="sigma70-ECF"/>
    <property type="match status" value="1"/>
</dbReference>
<evidence type="ECO:0000256" key="4">
    <source>
        <dbReference type="ARBA" id="ARBA00023163"/>
    </source>
</evidence>
<dbReference type="GO" id="GO:0003677">
    <property type="term" value="F:DNA binding"/>
    <property type="evidence" value="ECO:0007669"/>
    <property type="project" value="InterPro"/>
</dbReference>
<dbReference type="GO" id="GO:0006352">
    <property type="term" value="P:DNA-templated transcription initiation"/>
    <property type="evidence" value="ECO:0007669"/>
    <property type="project" value="InterPro"/>
</dbReference>
<reference evidence="7 8" key="1">
    <citation type="submission" date="2019-08" db="EMBL/GenBank/DDBJ databases">
        <title>Bacillus genomes from the desert of Cuatro Cienegas, Coahuila.</title>
        <authorList>
            <person name="Olmedo-Alvarez G."/>
        </authorList>
    </citation>
    <scope>NUCLEOTIDE SEQUENCE [LARGE SCALE GENOMIC DNA]</scope>
    <source>
        <strain evidence="7 8">CH34_1T</strain>
    </source>
</reference>
<dbReference type="CDD" id="cd06171">
    <property type="entry name" value="Sigma70_r4"/>
    <property type="match status" value="1"/>
</dbReference>
<comment type="caution">
    <text evidence="7">The sequence shown here is derived from an EMBL/GenBank/DDBJ whole genome shotgun (WGS) entry which is preliminary data.</text>
</comment>
<dbReference type="InterPro" id="IPR013324">
    <property type="entry name" value="RNA_pol_sigma_r3/r4-like"/>
</dbReference>
<dbReference type="Gene3D" id="1.10.10.10">
    <property type="entry name" value="Winged helix-like DNA-binding domain superfamily/Winged helix DNA-binding domain"/>
    <property type="match status" value="1"/>
</dbReference>
<comment type="similarity">
    <text evidence="1">Belongs to the sigma-70 factor family. ECF subfamily.</text>
</comment>
<dbReference type="OrthoDB" id="9794508at2"/>
<evidence type="ECO:0000313" key="7">
    <source>
        <dbReference type="EMBL" id="TYS17687.1"/>
    </source>
</evidence>
<dbReference type="PANTHER" id="PTHR43133:SF60">
    <property type="entry name" value="RNA POLYMERASE SIGMA FACTOR SIGV"/>
    <property type="match status" value="1"/>
</dbReference>
<evidence type="ECO:0000256" key="3">
    <source>
        <dbReference type="ARBA" id="ARBA00023082"/>
    </source>
</evidence>
<sequence>MEVKLNKEFIESEHGEVGIEYFEQIIQSNEKAVVQFAYTYVKDWSVAEDISQEVFIKVYKNMLSFDHRSKLKTWLFSITANECKDYLRKTNRRTKWWEHLVQSSPKQDRDTPETILLQNEESHSIGEALLTLPVKYREVLVLYYYEDLSTEEISQLLGVNSSTVRTRLARGRTNLKDLREGGRLS</sequence>
<dbReference type="PANTHER" id="PTHR43133">
    <property type="entry name" value="RNA POLYMERASE ECF-TYPE SIGMA FACTO"/>
    <property type="match status" value="1"/>
</dbReference>
<evidence type="ECO:0000256" key="2">
    <source>
        <dbReference type="ARBA" id="ARBA00023015"/>
    </source>
</evidence>
<dbReference type="InterPro" id="IPR014284">
    <property type="entry name" value="RNA_pol_sigma-70_dom"/>
</dbReference>
<keyword evidence="3" id="KW-0731">Sigma factor</keyword>
<dbReference type="Pfam" id="PF04542">
    <property type="entry name" value="Sigma70_r2"/>
    <property type="match status" value="1"/>
</dbReference>
<dbReference type="InterPro" id="IPR013249">
    <property type="entry name" value="RNA_pol_sigma70_r4_t2"/>
</dbReference>
<organism evidence="7 8">
    <name type="scientific">Rossellomorea vietnamensis</name>
    <dbReference type="NCBI Taxonomy" id="218284"/>
    <lineage>
        <taxon>Bacteria</taxon>
        <taxon>Bacillati</taxon>
        <taxon>Bacillota</taxon>
        <taxon>Bacilli</taxon>
        <taxon>Bacillales</taxon>
        <taxon>Bacillaceae</taxon>
        <taxon>Rossellomorea</taxon>
    </lineage>
</organism>
<proteinExistence type="inferred from homology"/>
<gene>
    <name evidence="7" type="ORF">FZC78_07445</name>
</gene>
<dbReference type="Pfam" id="PF08281">
    <property type="entry name" value="Sigma70_r4_2"/>
    <property type="match status" value="1"/>
</dbReference>
<feature type="domain" description="RNA polymerase sigma factor 70 region 4 type 2" evidence="6">
    <location>
        <begin position="124"/>
        <end position="175"/>
    </location>
</feature>
<feature type="domain" description="RNA polymerase sigma-70 region 2" evidence="5">
    <location>
        <begin position="26"/>
        <end position="93"/>
    </location>
</feature>
<dbReference type="GO" id="GO:0016987">
    <property type="term" value="F:sigma factor activity"/>
    <property type="evidence" value="ECO:0007669"/>
    <property type="project" value="UniProtKB-KW"/>
</dbReference>